<proteinExistence type="predicted"/>
<evidence type="ECO:0000256" key="1">
    <source>
        <dbReference type="SAM" id="MobiDB-lite"/>
    </source>
</evidence>
<feature type="compositionally biased region" description="Acidic residues" evidence="1">
    <location>
        <begin position="161"/>
        <end position="175"/>
    </location>
</feature>
<comment type="caution">
    <text evidence="2">The sequence shown here is derived from an EMBL/GenBank/DDBJ whole genome shotgun (WGS) entry which is preliminary data.</text>
</comment>
<dbReference type="RefSeq" id="XP_056760643.1">
    <property type="nucleotide sequence ID" value="XM_056915889.1"/>
</dbReference>
<gene>
    <name evidence="2" type="ORF">N7458_012508</name>
</gene>
<name>A0AAD6FXW8_9EURO</name>
<feature type="region of interest" description="Disordered" evidence="1">
    <location>
        <begin position="144"/>
        <end position="187"/>
    </location>
</feature>
<reference evidence="2" key="1">
    <citation type="submission" date="2022-12" db="EMBL/GenBank/DDBJ databases">
        <authorList>
            <person name="Petersen C."/>
        </authorList>
    </citation>
    <scope>NUCLEOTIDE SEQUENCE</scope>
    <source>
        <strain evidence="2">IBT 16125</strain>
    </source>
</reference>
<sequence>MNTPRKHASVLLQRLSASMIPKMMSAPQLEIKIKQIRNFLYLYILQGMKPRAVMAKTSIKTSPPAATVQEAKGVKANLPRLNQKRRPDNILLKHSRLCNTPVAKLKIARTTWTPRNFPKVTLRRVKTMTASLPIPNMMIERTQSRWSNSQSGDQEIADTQQQDDCDDGDDEDDSSVDTASDFSDRPQGIKRWITHHVQETDPVEPTELWPPDLSAWESKIASCDEGSYPFQCMIRVRWEPRFPWLGQSPESIRNRISSEILPNNVSIEEIRPRLNQQEIDVFLDSALDRSNLIVNSGLGFWTS</sequence>
<evidence type="ECO:0000313" key="2">
    <source>
        <dbReference type="EMBL" id="KAJ5433352.1"/>
    </source>
</evidence>
<dbReference type="Proteomes" id="UP001213681">
    <property type="component" value="Unassembled WGS sequence"/>
</dbReference>
<protein>
    <submittedName>
        <fullName evidence="2">Uncharacterized protein</fullName>
    </submittedName>
</protein>
<keyword evidence="3" id="KW-1185">Reference proteome</keyword>
<accession>A0AAD6FXW8</accession>
<dbReference type="EMBL" id="JAPVEA010000009">
    <property type="protein sequence ID" value="KAJ5433352.1"/>
    <property type="molecule type" value="Genomic_DNA"/>
</dbReference>
<dbReference type="GeneID" id="81606132"/>
<dbReference type="AlphaFoldDB" id="A0AAD6FXW8"/>
<organism evidence="2 3">
    <name type="scientific">Penicillium daleae</name>
    <dbReference type="NCBI Taxonomy" id="63821"/>
    <lineage>
        <taxon>Eukaryota</taxon>
        <taxon>Fungi</taxon>
        <taxon>Dikarya</taxon>
        <taxon>Ascomycota</taxon>
        <taxon>Pezizomycotina</taxon>
        <taxon>Eurotiomycetes</taxon>
        <taxon>Eurotiomycetidae</taxon>
        <taxon>Eurotiales</taxon>
        <taxon>Aspergillaceae</taxon>
        <taxon>Penicillium</taxon>
    </lineage>
</organism>
<evidence type="ECO:0000313" key="3">
    <source>
        <dbReference type="Proteomes" id="UP001213681"/>
    </source>
</evidence>
<reference evidence="2" key="2">
    <citation type="journal article" date="2023" name="IMA Fungus">
        <title>Comparative genomic study of the Penicillium genus elucidates a diverse pangenome and 15 lateral gene transfer events.</title>
        <authorList>
            <person name="Petersen C."/>
            <person name="Sorensen T."/>
            <person name="Nielsen M.R."/>
            <person name="Sondergaard T.E."/>
            <person name="Sorensen J.L."/>
            <person name="Fitzpatrick D.A."/>
            <person name="Frisvad J.C."/>
            <person name="Nielsen K.L."/>
        </authorList>
    </citation>
    <scope>NUCLEOTIDE SEQUENCE</scope>
    <source>
        <strain evidence="2">IBT 16125</strain>
    </source>
</reference>
<feature type="compositionally biased region" description="Polar residues" evidence="1">
    <location>
        <begin position="144"/>
        <end position="153"/>
    </location>
</feature>